<name>A0AAW4YSR1_9GAMM</name>
<evidence type="ECO:0000256" key="1">
    <source>
        <dbReference type="SAM" id="SignalP"/>
    </source>
</evidence>
<organism evidence="2 3">
    <name type="scientific">Billgrantia desiderata</name>
    <dbReference type="NCBI Taxonomy" id="52021"/>
    <lineage>
        <taxon>Bacteria</taxon>
        <taxon>Pseudomonadati</taxon>
        <taxon>Pseudomonadota</taxon>
        <taxon>Gammaproteobacteria</taxon>
        <taxon>Oceanospirillales</taxon>
        <taxon>Halomonadaceae</taxon>
        <taxon>Billgrantia</taxon>
    </lineage>
</organism>
<feature type="signal peptide" evidence="1">
    <location>
        <begin position="1"/>
        <end position="38"/>
    </location>
</feature>
<comment type="caution">
    <text evidence="2">The sequence shown here is derived from an EMBL/GenBank/DDBJ whole genome shotgun (WGS) entry which is preliminary data.</text>
</comment>
<reference evidence="2" key="2">
    <citation type="journal article" date="2021" name="Front. Microbiol.">
        <title>Aerobic Denitrification and Heterotrophic Sulfur Oxidation in the Genus Halomonas Revealed by Six Novel Species Characterizations and Genome-Based Analysis.</title>
        <authorList>
            <person name="Wang L."/>
            <person name="Shao Z."/>
        </authorList>
    </citation>
    <scope>NUCLEOTIDE SEQUENCE</scope>
    <source>
        <strain evidence="2">MCCC 1A05776</strain>
    </source>
</reference>
<feature type="chain" id="PRO_5043319029" evidence="1">
    <location>
        <begin position="39"/>
        <end position="212"/>
    </location>
</feature>
<evidence type="ECO:0000313" key="2">
    <source>
        <dbReference type="EMBL" id="MCE8051299.1"/>
    </source>
</evidence>
<dbReference type="AlphaFoldDB" id="A0AAW4YSR1"/>
<dbReference type="Pfam" id="PF11153">
    <property type="entry name" value="DUF2931"/>
    <property type="match status" value="1"/>
</dbReference>
<dbReference type="RefSeq" id="WP_234239139.1">
    <property type="nucleotide sequence ID" value="NZ_JABFTS010000002.1"/>
</dbReference>
<accession>A0AAW4YSR1</accession>
<dbReference type="InterPro" id="IPR021326">
    <property type="entry name" value="DUF2931"/>
</dbReference>
<proteinExistence type="predicted"/>
<dbReference type="Proteomes" id="UP001320178">
    <property type="component" value="Unassembled WGS sequence"/>
</dbReference>
<dbReference type="EMBL" id="JABFTS010000002">
    <property type="protein sequence ID" value="MCE8051299.1"/>
    <property type="molecule type" value="Genomic_DNA"/>
</dbReference>
<evidence type="ECO:0000313" key="3">
    <source>
        <dbReference type="Proteomes" id="UP001320178"/>
    </source>
</evidence>
<keyword evidence="1" id="KW-0732">Signal</keyword>
<protein>
    <submittedName>
        <fullName evidence="2">DUF2931 family protein</fullName>
    </submittedName>
</protein>
<sequence>MNTHATPYFHRARCAPASLQSSLLRLGLLLALSISVSACKSETRSHEFSLQTVGGPAGWPVWVETLTFNDTWSGPNGDLLEGFDQQPPYSGTYSFGAPLPAPQTMQARWFSFRTQTFYEIDLALPDMLESLPQWYRDYPLSRFHHALTVGLAGHGEVQVGWHAWCRNCADRSEDFYAPIVSTARGEEAEGATERYRTRTQAFIDQGIFPSPW</sequence>
<reference evidence="2" key="1">
    <citation type="submission" date="2020-05" db="EMBL/GenBank/DDBJ databases">
        <authorList>
            <person name="Wang L."/>
            <person name="Shao Z."/>
        </authorList>
    </citation>
    <scope>NUCLEOTIDE SEQUENCE</scope>
    <source>
        <strain evidence="2">MCCC 1A05776</strain>
    </source>
</reference>
<gene>
    <name evidence="2" type="ORF">HOP61_08355</name>
</gene>